<keyword evidence="13" id="KW-1185">Reference proteome</keyword>
<evidence type="ECO:0000256" key="5">
    <source>
        <dbReference type="ARBA" id="ARBA00022598"/>
    </source>
</evidence>
<dbReference type="EMBL" id="ADLT01000028">
    <property type="protein sequence ID" value="EHO63068.1"/>
    <property type="molecule type" value="Genomic_DNA"/>
</dbReference>
<dbReference type="eggNOG" id="COG1424">
    <property type="taxonomic scope" value="Bacteria"/>
</dbReference>
<dbReference type="Proteomes" id="UP000003277">
    <property type="component" value="Unassembled WGS sequence"/>
</dbReference>
<dbReference type="STRING" id="742743.HMPREF9453_01005"/>
<comment type="subunit">
    <text evidence="3 11">Homodimer.</text>
</comment>
<evidence type="ECO:0000313" key="12">
    <source>
        <dbReference type="EMBL" id="EHO63068.1"/>
    </source>
</evidence>
<gene>
    <name evidence="11" type="primary">bioW</name>
    <name evidence="12" type="ORF">HMPREF9453_01005</name>
</gene>
<dbReference type="GO" id="GO:0000287">
    <property type="term" value="F:magnesium ion binding"/>
    <property type="evidence" value="ECO:0007669"/>
    <property type="project" value="UniProtKB-UniRule"/>
</dbReference>
<evidence type="ECO:0000256" key="9">
    <source>
        <dbReference type="ARBA" id="ARBA00022842"/>
    </source>
</evidence>
<organism evidence="12 13">
    <name type="scientific">Dialister succinatiphilus YIT 11850</name>
    <dbReference type="NCBI Taxonomy" id="742743"/>
    <lineage>
        <taxon>Bacteria</taxon>
        <taxon>Bacillati</taxon>
        <taxon>Bacillota</taxon>
        <taxon>Negativicutes</taxon>
        <taxon>Veillonellales</taxon>
        <taxon>Veillonellaceae</taxon>
        <taxon>Dialister</taxon>
    </lineage>
</organism>
<comment type="pathway">
    <text evidence="2 11">Metabolic intermediate metabolism; pimeloyl-CoA biosynthesis; pimeloyl-CoA from pimelate: step 1/1.</text>
</comment>
<keyword evidence="9 11" id="KW-0460">Magnesium</keyword>
<keyword evidence="8 11" id="KW-0067">ATP-binding</keyword>
<dbReference type="AlphaFoldDB" id="H1D067"/>
<evidence type="ECO:0000256" key="6">
    <source>
        <dbReference type="ARBA" id="ARBA00022741"/>
    </source>
</evidence>
<evidence type="ECO:0000256" key="1">
    <source>
        <dbReference type="ARBA" id="ARBA00001946"/>
    </source>
</evidence>
<comment type="cofactor">
    <cofactor evidence="1 11">
        <name>Mg(2+)</name>
        <dbReference type="ChEBI" id="CHEBI:18420"/>
    </cofactor>
</comment>
<evidence type="ECO:0000256" key="2">
    <source>
        <dbReference type="ARBA" id="ARBA00005075"/>
    </source>
</evidence>
<comment type="similarity">
    <text evidence="11">Belongs to the BioW family.</text>
</comment>
<evidence type="ECO:0000256" key="10">
    <source>
        <dbReference type="ARBA" id="ARBA00049553"/>
    </source>
</evidence>
<dbReference type="GO" id="GO:0005524">
    <property type="term" value="F:ATP binding"/>
    <property type="evidence" value="ECO:0007669"/>
    <property type="project" value="UniProtKB-KW"/>
</dbReference>
<sequence>MLYSVKMRSSLGGYHGEGGRHISGAERIVPEDQVEADVIAMLRRARTHERGAADFIQVKVEEVKPQTITYCPMIPIYQIHTSTKEEGRRAARKELARIGVSQAAIESAFHELESLTDSMRGAIVMDAVTGKRLDDRHERGVRCSNMDCEDTALYDAIMGRKGLGGDHPREALVLASKVAYAPGTVAELCWSDDPDYVTGYVGSRKFGYGRITVMKDMRDPVGGRVFFVQPGTDIAAYDDYMQNQTVLVRLPHEDQ</sequence>
<dbReference type="PATRIC" id="fig|742743.3.peg.1029"/>
<accession>H1D067</accession>
<dbReference type="Pfam" id="PF03744">
    <property type="entry name" value="BioW"/>
    <property type="match status" value="1"/>
</dbReference>
<evidence type="ECO:0000256" key="7">
    <source>
        <dbReference type="ARBA" id="ARBA00022756"/>
    </source>
</evidence>
<dbReference type="UniPathway" id="UPA00999">
    <property type="reaction ID" value="UER00351"/>
</dbReference>
<dbReference type="GO" id="GO:0009102">
    <property type="term" value="P:biotin biosynthetic process"/>
    <property type="evidence" value="ECO:0007669"/>
    <property type="project" value="UniProtKB-UniRule"/>
</dbReference>
<dbReference type="EC" id="6.2.1.14" evidence="4 11"/>
<keyword evidence="7 11" id="KW-0093">Biotin biosynthesis</keyword>
<dbReference type="OrthoDB" id="9792985at2"/>
<evidence type="ECO:0000256" key="3">
    <source>
        <dbReference type="ARBA" id="ARBA00011738"/>
    </source>
</evidence>
<keyword evidence="5 11" id="KW-0436">Ligase</keyword>
<comment type="caution">
    <text evidence="12">The sequence shown here is derived from an EMBL/GenBank/DDBJ whole genome shotgun (WGS) entry which is preliminary data.</text>
</comment>
<evidence type="ECO:0000256" key="4">
    <source>
        <dbReference type="ARBA" id="ARBA00012984"/>
    </source>
</evidence>
<proteinExistence type="inferred from homology"/>
<evidence type="ECO:0000313" key="13">
    <source>
        <dbReference type="Proteomes" id="UP000003277"/>
    </source>
</evidence>
<comment type="function">
    <text evidence="11">Catalyzes the transformation of pimelate into pimeloyl-CoA with concomitant hydrolysis of ATP to AMP.</text>
</comment>
<dbReference type="HOGENOM" id="CLU_076858_0_0_9"/>
<dbReference type="HAMAP" id="MF_00668">
    <property type="entry name" value="BioW"/>
    <property type="match status" value="1"/>
</dbReference>
<keyword evidence="6 11" id="KW-0547">Nucleotide-binding</keyword>
<dbReference type="GO" id="GO:0042410">
    <property type="term" value="F:6-carboxyhexanoate-CoA ligase activity"/>
    <property type="evidence" value="ECO:0007669"/>
    <property type="project" value="UniProtKB-UniRule"/>
</dbReference>
<dbReference type="NCBIfam" id="NF002360">
    <property type="entry name" value="PRK01322.1"/>
    <property type="match status" value="1"/>
</dbReference>
<dbReference type="NCBIfam" id="TIGR01204">
    <property type="entry name" value="bioW"/>
    <property type="match status" value="1"/>
</dbReference>
<evidence type="ECO:0000256" key="8">
    <source>
        <dbReference type="ARBA" id="ARBA00022840"/>
    </source>
</evidence>
<comment type="catalytic activity">
    <reaction evidence="10 11">
        <text>heptanedioate + ATP + CoA = 6-carboxyhexanoyl-CoA + AMP + diphosphate</text>
        <dbReference type="Rhea" id="RHEA:14781"/>
        <dbReference type="ChEBI" id="CHEBI:30616"/>
        <dbReference type="ChEBI" id="CHEBI:33019"/>
        <dbReference type="ChEBI" id="CHEBI:36165"/>
        <dbReference type="ChEBI" id="CHEBI:57287"/>
        <dbReference type="ChEBI" id="CHEBI:57360"/>
        <dbReference type="ChEBI" id="CHEBI:456215"/>
        <dbReference type="EC" id="6.2.1.14"/>
    </reaction>
</comment>
<name>H1D067_9FIRM</name>
<reference evidence="12 13" key="1">
    <citation type="submission" date="2011-11" db="EMBL/GenBank/DDBJ databases">
        <title>The Genome Sequence of Dialister succinatiphilus YIT 11850.</title>
        <authorList>
            <consortium name="The Broad Institute Genome Sequencing Platform"/>
            <person name="Earl A."/>
            <person name="Ward D."/>
            <person name="Feldgarden M."/>
            <person name="Gevers D."/>
            <person name="Morotomi M."/>
            <person name="Young S.K."/>
            <person name="Zeng Q."/>
            <person name="Gargeya S."/>
            <person name="Fitzgerald M."/>
            <person name="Haas B."/>
            <person name="Abouelleil A."/>
            <person name="Alvarado L."/>
            <person name="Arachchi H.M."/>
            <person name="Berlin A."/>
            <person name="Brown A."/>
            <person name="Chapman S.B."/>
            <person name="Dunbar C."/>
            <person name="Gearin G."/>
            <person name="Goldberg J."/>
            <person name="Griggs A."/>
            <person name="Gujja S."/>
            <person name="Heiman D."/>
            <person name="Howarth C."/>
            <person name="Lui A."/>
            <person name="MacDonald P.J.P."/>
            <person name="Montmayeur A."/>
            <person name="Murphy C."/>
            <person name="Neiman D."/>
            <person name="Pearson M."/>
            <person name="Priest M."/>
            <person name="Roberts A."/>
            <person name="Saif S."/>
            <person name="Shea T."/>
            <person name="Sisk P."/>
            <person name="Stolte C."/>
            <person name="Sykes S."/>
            <person name="Wortman J."/>
            <person name="Nusbaum C."/>
            <person name="Birren B."/>
        </authorList>
    </citation>
    <scope>NUCLEOTIDE SEQUENCE [LARGE SCALE GENOMIC DNA]</scope>
    <source>
        <strain evidence="12 13">YIT 11850</strain>
    </source>
</reference>
<protein>
    <recommendedName>
        <fullName evidence="4 11">6-carboxyhexanoate--CoA ligase</fullName>
        <ecNumber evidence="4 11">6.2.1.14</ecNumber>
    </recommendedName>
    <alternativeName>
        <fullName evidence="11">Pimeloyl-CoA synthase</fullName>
    </alternativeName>
</protein>
<dbReference type="InterPro" id="IPR005499">
    <property type="entry name" value="BioW"/>
</dbReference>
<evidence type="ECO:0000256" key="11">
    <source>
        <dbReference type="HAMAP-Rule" id="MF_00668"/>
    </source>
</evidence>